<name>A0A3A6UGG7_LEGPN</name>
<feature type="region of interest" description="Disordered" evidence="1">
    <location>
        <begin position="423"/>
        <end position="519"/>
    </location>
</feature>
<feature type="compositionally biased region" description="Basic and acidic residues" evidence="1">
    <location>
        <begin position="435"/>
        <end position="459"/>
    </location>
</feature>
<gene>
    <name evidence="2" type="ORF">D1H98_12140</name>
</gene>
<dbReference type="KEGG" id="lph:LPV_1278"/>
<dbReference type="AlphaFoldDB" id="A0A3A6UGG7"/>
<proteinExistence type="predicted"/>
<organism evidence="2 3">
    <name type="scientific">Legionella pneumophila subsp. pneumophila</name>
    <dbReference type="NCBI Taxonomy" id="91891"/>
    <lineage>
        <taxon>Bacteria</taxon>
        <taxon>Pseudomonadati</taxon>
        <taxon>Pseudomonadota</taxon>
        <taxon>Gammaproteobacteria</taxon>
        <taxon>Legionellales</taxon>
        <taxon>Legionellaceae</taxon>
        <taxon>Legionella</taxon>
    </lineage>
</organism>
<dbReference type="RefSeq" id="WP_011213485.1">
    <property type="nucleotide sequence ID" value="NC_018140.1"/>
</dbReference>
<evidence type="ECO:0000256" key="1">
    <source>
        <dbReference type="SAM" id="MobiDB-lite"/>
    </source>
</evidence>
<feature type="region of interest" description="Disordered" evidence="1">
    <location>
        <begin position="1"/>
        <end position="24"/>
    </location>
</feature>
<feature type="compositionally biased region" description="Polar residues" evidence="1">
    <location>
        <begin position="510"/>
        <end position="519"/>
    </location>
</feature>
<evidence type="ECO:0000313" key="3">
    <source>
        <dbReference type="Proteomes" id="UP000277145"/>
    </source>
</evidence>
<accession>A0A3A6UGG7</accession>
<feature type="compositionally biased region" description="Basic and acidic residues" evidence="1">
    <location>
        <begin position="486"/>
        <end position="509"/>
    </location>
</feature>
<comment type="caution">
    <text evidence="2">The sequence shown here is derived from an EMBL/GenBank/DDBJ whole genome shotgun (WGS) entry which is preliminary data.</text>
</comment>
<reference evidence="2 3" key="1">
    <citation type="submission" date="2018-08" db="EMBL/GenBank/DDBJ databases">
        <title>Genome Sequences of Legionella pneumophila subsp. pneumophila Isolates, Recovered from a Drinking Water System in a Large Builging.</title>
        <authorList>
            <person name="Gomez-Alvarez V."/>
            <person name="Boczek L."/>
            <person name="King D."/>
            <person name="Pemberton A."/>
            <person name="Pfaller S."/>
            <person name="Rodgers M."/>
            <person name="Santodomingo J."/>
            <person name="Revetta R."/>
        </authorList>
    </citation>
    <scope>NUCLEOTIDE SEQUENCE [LARGE SCALE GENOMIC DNA]</scope>
    <source>
        <strain evidence="2 3">L01C.1</strain>
    </source>
</reference>
<dbReference type="Proteomes" id="UP000277145">
    <property type="component" value="Unassembled WGS sequence"/>
</dbReference>
<protein>
    <submittedName>
        <fullName evidence="2">Uncharacterized protein</fullName>
    </submittedName>
</protein>
<dbReference type="EMBL" id="QWDR01000002">
    <property type="protein sequence ID" value="RJY29772.1"/>
    <property type="molecule type" value="Genomic_DNA"/>
</dbReference>
<sequence>MPTGIVLSSQSPETTTSFPRRGGTAAGINHVTGFPIIKMHRDAQARPDERKHFNQIKDGSLVFITGHSNTALDHLTGDYVPPLATPVQPMSTDWTYKQFRDLILKNGNLKAGDTITVVLWACNAGEGGLSSGAGLLGRLFREKQINTRVIASVATTMRFDGHYSPTPEGAPAMAFITENGSKDIRIFDFSEEETIEWKNKGRLYVTSNGIEGYNLYSPKQLESLESEKIYKVMEEIFVDRHYKENIRTGEDVKQYFSKSKMEFILRWSSANEADTENKYVFIAASFQAAGGIHSIRYGINKNGELFSINTTSNKVTPIDILPQGVMATLTQHITQNKELIEKALHEKGAQMTPSPRLKHGLKRKKSDHTELLLLKGEKEPLKSVQTDILSSKVPASLRRSTQENQDFLMFVTPLQVQELLKSHGETKKEKHEKKIRLGHEKTIGDEKTRKPVSKHKEPSGENEEPEMDLSKRQRIPVVQRKRPQGRRHEFFSDSPKNPDEHKTEKDKTTLHSQNPTKGA</sequence>
<evidence type="ECO:0000313" key="2">
    <source>
        <dbReference type="EMBL" id="RJY29772.1"/>
    </source>
</evidence>
<feature type="compositionally biased region" description="Polar residues" evidence="1">
    <location>
        <begin position="1"/>
        <end position="18"/>
    </location>
</feature>